<dbReference type="InterPro" id="IPR002871">
    <property type="entry name" value="NIF_FeS_clus_asmbl_NifU_N"/>
</dbReference>
<accession>A0A1G2SB39</accession>
<dbReference type="Gene3D" id="3.90.1010.10">
    <property type="match status" value="1"/>
</dbReference>
<dbReference type="Pfam" id="PF01592">
    <property type="entry name" value="NifU_N"/>
    <property type="match status" value="1"/>
</dbReference>
<dbReference type="SUPFAM" id="SSF82649">
    <property type="entry name" value="SufE/NifU"/>
    <property type="match status" value="1"/>
</dbReference>
<dbReference type="GO" id="GO:0051536">
    <property type="term" value="F:iron-sulfur cluster binding"/>
    <property type="evidence" value="ECO:0007669"/>
    <property type="project" value="InterPro"/>
</dbReference>
<dbReference type="STRING" id="1802723.A2675_00370"/>
<evidence type="ECO:0000313" key="2">
    <source>
        <dbReference type="EMBL" id="OHA82253.1"/>
    </source>
</evidence>
<gene>
    <name evidence="2" type="ORF">A2675_00370</name>
</gene>
<dbReference type="EMBL" id="MHUS01000002">
    <property type="protein sequence ID" value="OHA82253.1"/>
    <property type="molecule type" value="Genomic_DNA"/>
</dbReference>
<dbReference type="Proteomes" id="UP000176997">
    <property type="component" value="Unassembled WGS sequence"/>
</dbReference>
<dbReference type="CDD" id="cd06664">
    <property type="entry name" value="IscU_like"/>
    <property type="match status" value="1"/>
</dbReference>
<sequence>MDEEIYKENILDHNRNPHNREVLDEYDLRGGGTNPTCGDELELFVKLGEDGKVTHATFLGSGCAISQAGASMLTDKLKGLPGQGMTLAGLKLLAPGDIYSMLGIHISPGRVNCALLAYRALNDGLKNAKA</sequence>
<evidence type="ECO:0000313" key="3">
    <source>
        <dbReference type="Proteomes" id="UP000176997"/>
    </source>
</evidence>
<protein>
    <recommendedName>
        <fullName evidence="1">NIF system FeS cluster assembly NifU N-terminal domain-containing protein</fullName>
    </recommendedName>
</protein>
<dbReference type="GO" id="GO:0016226">
    <property type="term" value="P:iron-sulfur cluster assembly"/>
    <property type="evidence" value="ECO:0007669"/>
    <property type="project" value="InterPro"/>
</dbReference>
<reference evidence="2 3" key="1">
    <citation type="journal article" date="2016" name="Nat. Commun.">
        <title>Thousands of microbial genomes shed light on interconnected biogeochemical processes in an aquifer system.</title>
        <authorList>
            <person name="Anantharaman K."/>
            <person name="Brown C.T."/>
            <person name="Hug L.A."/>
            <person name="Sharon I."/>
            <person name="Castelle C.J."/>
            <person name="Probst A.J."/>
            <person name="Thomas B.C."/>
            <person name="Singh A."/>
            <person name="Wilkins M.J."/>
            <person name="Karaoz U."/>
            <person name="Brodie E.L."/>
            <person name="Williams K.H."/>
            <person name="Hubbard S.S."/>
            <person name="Banfield J.F."/>
        </authorList>
    </citation>
    <scope>NUCLEOTIDE SEQUENCE [LARGE SCALE GENOMIC DNA]</scope>
</reference>
<dbReference type="GO" id="GO:0005506">
    <property type="term" value="F:iron ion binding"/>
    <property type="evidence" value="ECO:0007669"/>
    <property type="project" value="InterPro"/>
</dbReference>
<feature type="domain" description="NIF system FeS cluster assembly NifU N-terminal" evidence="1">
    <location>
        <begin position="6"/>
        <end position="127"/>
    </location>
</feature>
<dbReference type="AlphaFoldDB" id="A0A1G2SB39"/>
<name>A0A1G2SB39_9BACT</name>
<dbReference type="PANTHER" id="PTHR10093">
    <property type="entry name" value="IRON-SULFUR CLUSTER ASSEMBLY ENZYME NIFU HOMOLOG"/>
    <property type="match status" value="1"/>
</dbReference>
<proteinExistence type="predicted"/>
<organism evidence="2 3">
    <name type="scientific">Candidatus Yonathbacteria bacterium RIFCSPHIGHO2_01_FULL_51_10</name>
    <dbReference type="NCBI Taxonomy" id="1802723"/>
    <lineage>
        <taxon>Bacteria</taxon>
        <taxon>Candidatus Yonathiibacteriota</taxon>
    </lineage>
</organism>
<comment type="caution">
    <text evidence="2">The sequence shown here is derived from an EMBL/GenBank/DDBJ whole genome shotgun (WGS) entry which is preliminary data.</text>
</comment>
<evidence type="ECO:0000259" key="1">
    <source>
        <dbReference type="Pfam" id="PF01592"/>
    </source>
</evidence>